<proteinExistence type="predicted"/>
<dbReference type="EMBL" id="JAMXFA010000002">
    <property type="protein sequence ID" value="MCT7976523.1"/>
    <property type="molecule type" value="Genomic_DNA"/>
</dbReference>
<sequence length="66" mass="7332">MSSDNQTVPHLHTQKEVEEAVKEYKNSDLSGTELISLWQAIHDASLDLATTKAVETEDEVPGEDSY</sequence>
<comment type="caution">
    <text evidence="1">The sequence shown here is derived from an EMBL/GenBank/DDBJ whole genome shotgun (WGS) entry which is preliminary data.</text>
</comment>
<accession>A0ABT2N1G1</accession>
<evidence type="ECO:0000313" key="1">
    <source>
        <dbReference type="EMBL" id="MCT7976523.1"/>
    </source>
</evidence>
<evidence type="ECO:0000313" key="2">
    <source>
        <dbReference type="Proteomes" id="UP001525961"/>
    </source>
</evidence>
<dbReference type="RefSeq" id="WP_261200264.1">
    <property type="nucleotide sequence ID" value="NZ_JAMXFA010000002.1"/>
</dbReference>
<name>A0ABT2N1G1_9CYAN</name>
<dbReference type="Proteomes" id="UP001525961">
    <property type="component" value="Unassembled WGS sequence"/>
</dbReference>
<organism evidence="1 2">
    <name type="scientific">Laspinema olomoucense D3b</name>
    <dbReference type="NCBI Taxonomy" id="2953688"/>
    <lineage>
        <taxon>Bacteria</taxon>
        <taxon>Bacillati</taxon>
        <taxon>Cyanobacteriota</taxon>
        <taxon>Cyanophyceae</taxon>
        <taxon>Oscillatoriophycideae</taxon>
        <taxon>Oscillatoriales</taxon>
        <taxon>Laspinemataceae</taxon>
        <taxon>Laspinema</taxon>
        <taxon>Laspinema olomoucense</taxon>
    </lineage>
</organism>
<gene>
    <name evidence="1" type="ORF">NG792_02135</name>
</gene>
<reference evidence="1 2" key="1">
    <citation type="journal article" date="2022" name="Front. Microbiol.">
        <title>High genomic differentiation and limited gene flow indicate recent cryptic speciation within the genus Laspinema (cyanobacteria).</title>
        <authorList>
            <person name="Stanojkovic A."/>
            <person name="Skoupy S."/>
            <person name="Skaloud P."/>
            <person name="Dvorak P."/>
        </authorList>
    </citation>
    <scope>NUCLEOTIDE SEQUENCE [LARGE SCALE GENOMIC DNA]</scope>
    <source>
        <strain evidence="1 2">D3b</strain>
    </source>
</reference>
<protein>
    <submittedName>
        <fullName evidence="1">Uncharacterized protein</fullName>
    </submittedName>
</protein>
<keyword evidence="2" id="KW-1185">Reference proteome</keyword>